<evidence type="ECO:0000313" key="10">
    <source>
        <dbReference type="Proteomes" id="UP000019335"/>
    </source>
</evidence>
<name>W7UB45_9STRA</name>
<dbReference type="SMART" id="SM00547">
    <property type="entry name" value="ZnF_RBZ"/>
    <property type="match status" value="1"/>
</dbReference>
<dbReference type="GO" id="GO:0006301">
    <property type="term" value="P:DNA damage tolerance"/>
    <property type="evidence" value="ECO:0007669"/>
    <property type="project" value="InterPro"/>
</dbReference>
<dbReference type="Proteomes" id="UP000019335">
    <property type="component" value="Chromosome 1"/>
</dbReference>
<dbReference type="SMART" id="SM00513">
    <property type="entry name" value="SAP"/>
    <property type="match status" value="1"/>
</dbReference>
<dbReference type="AlphaFoldDB" id="W7UB45"/>
<keyword evidence="10" id="KW-1185">Reference proteome</keyword>
<dbReference type="SUPFAM" id="SSF57850">
    <property type="entry name" value="RING/U-box"/>
    <property type="match status" value="1"/>
</dbReference>
<evidence type="ECO:0000256" key="5">
    <source>
        <dbReference type="PROSITE-ProRule" id="PRU00322"/>
    </source>
</evidence>
<evidence type="ECO:0000256" key="6">
    <source>
        <dbReference type="SAM" id="MobiDB-lite"/>
    </source>
</evidence>
<keyword evidence="2" id="KW-0479">Metal-binding</keyword>
<dbReference type="InterPro" id="IPR017907">
    <property type="entry name" value="Znf_RING_CS"/>
</dbReference>
<dbReference type="PROSITE" id="PS50199">
    <property type="entry name" value="ZF_RANBP2_2"/>
    <property type="match status" value="1"/>
</dbReference>
<dbReference type="OrthoDB" id="9049620at2759"/>
<accession>W7UB45</accession>
<keyword evidence="4" id="KW-0862">Zinc</keyword>
<dbReference type="Gene3D" id="3.30.40.10">
    <property type="entry name" value="Zinc/RING finger domain, C3HC4 (zinc finger)"/>
    <property type="match status" value="1"/>
</dbReference>
<feature type="domain" description="RanBP2-type" evidence="8">
    <location>
        <begin position="478"/>
        <end position="507"/>
    </location>
</feature>
<evidence type="ECO:0000256" key="2">
    <source>
        <dbReference type="ARBA" id="ARBA00022723"/>
    </source>
</evidence>
<dbReference type="PROSITE" id="PS00518">
    <property type="entry name" value="ZF_RING_1"/>
    <property type="match status" value="1"/>
</dbReference>
<evidence type="ECO:0000256" key="3">
    <source>
        <dbReference type="ARBA" id="ARBA00022771"/>
    </source>
</evidence>
<dbReference type="GO" id="GO:0008270">
    <property type="term" value="F:zinc ion binding"/>
    <property type="evidence" value="ECO:0007669"/>
    <property type="project" value="UniProtKB-KW"/>
</dbReference>
<dbReference type="InterPro" id="IPR013083">
    <property type="entry name" value="Znf_RING/FYVE/PHD"/>
</dbReference>
<evidence type="ECO:0000256" key="4">
    <source>
        <dbReference type="ARBA" id="ARBA00022833"/>
    </source>
</evidence>
<dbReference type="Pfam" id="PF13923">
    <property type="entry name" value="zf-C3HC4_2"/>
    <property type="match status" value="1"/>
</dbReference>
<dbReference type="GO" id="GO:0006513">
    <property type="term" value="P:protein monoubiquitination"/>
    <property type="evidence" value="ECO:0007669"/>
    <property type="project" value="InterPro"/>
</dbReference>
<dbReference type="GO" id="GO:0097505">
    <property type="term" value="C:Rad6-Rad18 complex"/>
    <property type="evidence" value="ECO:0007669"/>
    <property type="project" value="TreeGrafter"/>
</dbReference>
<organism evidence="9 10">
    <name type="scientific">Nannochloropsis gaditana</name>
    <dbReference type="NCBI Taxonomy" id="72520"/>
    <lineage>
        <taxon>Eukaryota</taxon>
        <taxon>Sar</taxon>
        <taxon>Stramenopiles</taxon>
        <taxon>Ochrophyta</taxon>
        <taxon>Eustigmatophyceae</taxon>
        <taxon>Eustigmatales</taxon>
        <taxon>Monodopsidaceae</taxon>
        <taxon>Nannochloropsis</taxon>
    </lineage>
</organism>
<dbReference type="InterPro" id="IPR039577">
    <property type="entry name" value="Rad18"/>
</dbReference>
<dbReference type="SMART" id="SM00184">
    <property type="entry name" value="RING"/>
    <property type="match status" value="1"/>
</dbReference>
<feature type="compositionally biased region" description="Acidic residues" evidence="6">
    <location>
        <begin position="593"/>
        <end position="602"/>
    </location>
</feature>
<dbReference type="PANTHER" id="PTHR14134">
    <property type="entry name" value="E3 UBIQUITIN-PROTEIN LIGASE RAD18"/>
    <property type="match status" value="1"/>
</dbReference>
<dbReference type="GO" id="GO:0005634">
    <property type="term" value="C:nucleus"/>
    <property type="evidence" value="ECO:0007669"/>
    <property type="project" value="TreeGrafter"/>
</dbReference>
<comment type="caution">
    <text evidence="9">The sequence shown here is derived from an EMBL/GenBank/DDBJ whole genome shotgun (WGS) entry which is preliminary data.</text>
</comment>
<dbReference type="GO" id="GO:0061630">
    <property type="term" value="F:ubiquitin protein ligase activity"/>
    <property type="evidence" value="ECO:0007669"/>
    <property type="project" value="InterPro"/>
</dbReference>
<dbReference type="EMBL" id="AZIL01000038">
    <property type="protein sequence ID" value="EWM30209.1"/>
    <property type="molecule type" value="Genomic_DNA"/>
</dbReference>
<evidence type="ECO:0000259" key="7">
    <source>
        <dbReference type="PROSITE" id="PS50089"/>
    </source>
</evidence>
<gene>
    <name evidence="9" type="ORF">Naga_100003g151</name>
</gene>
<dbReference type="InterPro" id="IPR003034">
    <property type="entry name" value="SAP_dom"/>
</dbReference>
<protein>
    <recommendedName>
        <fullName evidence="1">RanBP-type and C3HC4-type zinc finger-containing protein 1</fullName>
    </recommendedName>
</protein>
<keyword evidence="3 5" id="KW-0863">Zinc-finger</keyword>
<feature type="region of interest" description="Disordered" evidence="6">
    <location>
        <begin position="179"/>
        <end position="203"/>
    </location>
</feature>
<feature type="region of interest" description="Disordered" evidence="6">
    <location>
        <begin position="394"/>
        <end position="433"/>
    </location>
</feature>
<feature type="region of interest" description="Disordered" evidence="6">
    <location>
        <begin position="588"/>
        <end position="632"/>
    </location>
</feature>
<feature type="domain" description="RING-type" evidence="7">
    <location>
        <begin position="88"/>
        <end position="129"/>
    </location>
</feature>
<dbReference type="PROSITE" id="PS50089">
    <property type="entry name" value="ZF_RING_2"/>
    <property type="match status" value="1"/>
</dbReference>
<sequence>MFTAGFSKIRLGHVLTVSFSHTCSDSVTKQAADKAKLLQLHLALPSTTREVNCQALYMAEGNLDMPEDWLRAGSLGAQLARFESHLRCPICAKFLETAMAAECGHTFCSICVRDWLGRGEDHQNCPQCKANRKPNIVLYKDRLKPCMSLDSAARGFKELRGALLRAVFEAGGCDAKIEEEARQRTGRNADSDQNGRRALDDSHQRGLDHFWASKQWSGALKRHPGYHNVKEKGLRQELWAMGMMTSGKKDDLVLRHQTFIKLAEAEADKVVLGRPTRTREQVVKEVEEKVRARSNVGTGSMARAPVNVETLSQHEGYKIMIKEMRRRQKEQKRRQDGIKLTSDDDALEDSINSNTCKRKDIELERLETKEWKPERGVQKAKYAAAIAICGANRGNEQDLGGSQNGDVRQTKSDALRTDLSSPSGHQLVGKDDDEDVMHLQTVKSETSRSIDMKRRQYSKDDEVNYKQRRKSVNTLTACASRWICQACTLNNAGHALNCAACNVPRRAFITSTTSMKTVKAVQENLLHEALQHKSRQVSDAMVIFDEGVRQSAGKAMAGVDNLGVRLRRVKPASGGLAGFSYQISDEVSQAQHEDEEITEWEGDSVKSEEYDKGWNENSMRVRASPKAESPSY</sequence>
<feature type="compositionally biased region" description="Basic and acidic residues" evidence="6">
    <location>
        <begin position="603"/>
        <end position="614"/>
    </location>
</feature>
<dbReference type="GO" id="GO:0003697">
    <property type="term" value="F:single-stranded DNA binding"/>
    <property type="evidence" value="ECO:0007669"/>
    <property type="project" value="InterPro"/>
</dbReference>
<dbReference type="InterPro" id="IPR001876">
    <property type="entry name" value="Znf_RanBP2"/>
</dbReference>
<dbReference type="PROSITE" id="PS01358">
    <property type="entry name" value="ZF_RANBP2_1"/>
    <property type="match status" value="1"/>
</dbReference>
<dbReference type="PANTHER" id="PTHR14134:SF2">
    <property type="entry name" value="E3 UBIQUITIN-PROTEIN LIGASE RAD18"/>
    <property type="match status" value="1"/>
</dbReference>
<evidence type="ECO:0000313" key="9">
    <source>
        <dbReference type="EMBL" id="EWM30209.1"/>
    </source>
</evidence>
<dbReference type="InterPro" id="IPR001841">
    <property type="entry name" value="Znf_RING"/>
</dbReference>
<evidence type="ECO:0000256" key="1">
    <source>
        <dbReference type="ARBA" id="ARBA00017887"/>
    </source>
</evidence>
<reference evidence="9 10" key="1">
    <citation type="journal article" date="2014" name="Mol. Plant">
        <title>Chromosome Scale Genome Assembly and Transcriptome Profiling of Nannochloropsis gaditana in Nitrogen Depletion.</title>
        <authorList>
            <person name="Corteggiani Carpinelli E."/>
            <person name="Telatin A."/>
            <person name="Vitulo N."/>
            <person name="Forcato C."/>
            <person name="D'Angelo M."/>
            <person name="Schiavon R."/>
            <person name="Vezzi A."/>
            <person name="Giacometti G.M."/>
            <person name="Morosinotto T."/>
            <person name="Valle G."/>
        </authorList>
    </citation>
    <scope>NUCLEOTIDE SEQUENCE [LARGE SCALE GENOMIC DNA]</scope>
    <source>
        <strain evidence="9 10">B-31</strain>
    </source>
</reference>
<evidence type="ECO:0000259" key="8">
    <source>
        <dbReference type="PROSITE" id="PS50199"/>
    </source>
</evidence>
<proteinExistence type="predicted"/>